<evidence type="ECO:0000256" key="7">
    <source>
        <dbReference type="SAM" id="MobiDB-lite"/>
    </source>
</evidence>
<dbReference type="Proteomes" id="UP001365781">
    <property type="component" value="Unassembled WGS sequence"/>
</dbReference>
<comment type="similarity">
    <text evidence="1">Belongs to the alpha-carbonic anhydrase family.</text>
</comment>
<keyword evidence="4" id="KW-0862">Zinc</keyword>
<feature type="chain" id="PRO_5046985089" description="carbonic anhydrase" evidence="8">
    <location>
        <begin position="27"/>
        <end position="311"/>
    </location>
</feature>
<keyword evidence="8" id="KW-0732">Signal</keyword>
<proteinExistence type="inferred from homology"/>
<evidence type="ECO:0000256" key="1">
    <source>
        <dbReference type="ARBA" id="ARBA00010718"/>
    </source>
</evidence>
<feature type="region of interest" description="Disordered" evidence="7">
    <location>
        <begin position="30"/>
        <end position="72"/>
    </location>
</feature>
<dbReference type="InterPro" id="IPR023561">
    <property type="entry name" value="Carbonic_anhydrase_a-class"/>
</dbReference>
<dbReference type="RefSeq" id="WP_336541505.1">
    <property type="nucleotide sequence ID" value="NZ_JBBAYL010000016.1"/>
</dbReference>
<evidence type="ECO:0000313" key="11">
    <source>
        <dbReference type="Proteomes" id="UP001365781"/>
    </source>
</evidence>
<dbReference type="EMBL" id="JBBAYM010000012">
    <property type="protein sequence ID" value="MEI5611344.1"/>
    <property type="molecule type" value="Genomic_DNA"/>
</dbReference>
<feature type="compositionally biased region" description="Gly residues" evidence="7">
    <location>
        <begin position="202"/>
        <end position="212"/>
    </location>
</feature>
<dbReference type="PROSITE" id="PS51257">
    <property type="entry name" value="PROKAR_LIPOPROTEIN"/>
    <property type="match status" value="1"/>
</dbReference>
<evidence type="ECO:0000259" key="9">
    <source>
        <dbReference type="PROSITE" id="PS51144"/>
    </source>
</evidence>
<dbReference type="InterPro" id="IPR001148">
    <property type="entry name" value="CA_dom"/>
</dbReference>
<dbReference type="EC" id="4.2.1.1" evidence="2"/>
<evidence type="ECO:0000256" key="3">
    <source>
        <dbReference type="ARBA" id="ARBA00022723"/>
    </source>
</evidence>
<protein>
    <recommendedName>
        <fullName evidence="2">carbonic anhydrase</fullName>
        <ecNumber evidence="2">4.2.1.1</ecNumber>
    </recommendedName>
</protein>
<evidence type="ECO:0000256" key="5">
    <source>
        <dbReference type="ARBA" id="ARBA00023239"/>
    </source>
</evidence>
<reference evidence="10 11" key="1">
    <citation type="submission" date="2024-03" db="EMBL/GenBank/DDBJ databases">
        <title>First Report of Pectobacterium brasiliscabiei causing potato scab in china.</title>
        <authorList>
            <person name="Handique U."/>
        </authorList>
    </citation>
    <scope>NUCLEOTIDE SEQUENCE [LARGE SCALE GENOMIC DNA]</scope>
    <source>
        <strain evidence="10 11">ZRIMU1503</strain>
    </source>
</reference>
<dbReference type="Gene3D" id="3.10.200.10">
    <property type="entry name" value="Alpha carbonic anhydrase"/>
    <property type="match status" value="1"/>
</dbReference>
<dbReference type="SUPFAM" id="SSF51069">
    <property type="entry name" value="Carbonic anhydrase"/>
    <property type="match status" value="1"/>
</dbReference>
<gene>
    <name evidence="10" type="ORF">WB403_19485</name>
</gene>
<dbReference type="CDD" id="cd03124">
    <property type="entry name" value="alpha_CA_prokaryotic_like"/>
    <property type="match status" value="1"/>
</dbReference>
<evidence type="ECO:0000256" key="4">
    <source>
        <dbReference type="ARBA" id="ARBA00022833"/>
    </source>
</evidence>
<dbReference type="InterPro" id="IPR036398">
    <property type="entry name" value="CA_dom_sf"/>
</dbReference>
<sequence>MSSRVIRTAALAGVTALTLLTVTSCAGDGDGGTEAKGAATVNASPQAEAQAAAEDDAKAGEKKEGVRWGYEGADGPANWATLSEDFEKCETGKEQSPIDLDDDKAVDAPVNTAVTIDYRPVTAELVNNGHTVQANVSEGSRIVLDGTAYDLKQFHFHLPSEHTEDGEHAEMEVHFVHADKDGKLAVVGVLMEQDSDDRNGESGNGGNGGSGGNDDRSPFGDLFAKLPAEEGATVQIGTAFDLTAFLPDDRDQYRYDGSLTTPACAEGVKWTVLKDEIAVAANEVAAYKELFPKSNRPTQPLNGREVTVVED</sequence>
<feature type="region of interest" description="Disordered" evidence="7">
    <location>
        <begin position="193"/>
        <end position="222"/>
    </location>
</feature>
<feature type="domain" description="Alpha-carbonic anhydrase" evidence="9">
    <location>
        <begin position="66"/>
        <end position="310"/>
    </location>
</feature>
<name>A0ABU8GE52_9ACTN</name>
<organism evidence="10 11">
    <name type="scientific">Streptomyces brasiliscabiei</name>
    <dbReference type="NCBI Taxonomy" id="2736302"/>
    <lineage>
        <taxon>Bacteria</taxon>
        <taxon>Bacillati</taxon>
        <taxon>Actinomycetota</taxon>
        <taxon>Actinomycetes</taxon>
        <taxon>Kitasatosporales</taxon>
        <taxon>Streptomycetaceae</taxon>
        <taxon>Streptomyces</taxon>
    </lineage>
</organism>
<evidence type="ECO:0000313" key="10">
    <source>
        <dbReference type="EMBL" id="MEI5611344.1"/>
    </source>
</evidence>
<dbReference type="PANTHER" id="PTHR18952">
    <property type="entry name" value="CARBONIC ANHYDRASE"/>
    <property type="match status" value="1"/>
</dbReference>
<comment type="caution">
    <text evidence="10">The sequence shown here is derived from an EMBL/GenBank/DDBJ whole genome shotgun (WGS) entry which is preliminary data.</text>
</comment>
<dbReference type="InterPro" id="IPR041891">
    <property type="entry name" value="Alpha_CA_prokaryot-like"/>
</dbReference>
<evidence type="ECO:0000256" key="6">
    <source>
        <dbReference type="ARBA" id="ARBA00048348"/>
    </source>
</evidence>
<keyword evidence="3" id="KW-0479">Metal-binding</keyword>
<dbReference type="PROSITE" id="PS51144">
    <property type="entry name" value="ALPHA_CA_2"/>
    <property type="match status" value="1"/>
</dbReference>
<keyword evidence="5" id="KW-0456">Lyase</keyword>
<feature type="signal peptide" evidence="8">
    <location>
        <begin position="1"/>
        <end position="26"/>
    </location>
</feature>
<comment type="catalytic activity">
    <reaction evidence="6">
        <text>hydrogencarbonate + H(+) = CO2 + H2O</text>
        <dbReference type="Rhea" id="RHEA:10748"/>
        <dbReference type="ChEBI" id="CHEBI:15377"/>
        <dbReference type="ChEBI" id="CHEBI:15378"/>
        <dbReference type="ChEBI" id="CHEBI:16526"/>
        <dbReference type="ChEBI" id="CHEBI:17544"/>
        <dbReference type="EC" id="4.2.1.1"/>
    </reaction>
</comment>
<dbReference type="SMART" id="SM01057">
    <property type="entry name" value="Carb_anhydrase"/>
    <property type="match status" value="1"/>
</dbReference>
<keyword evidence="11" id="KW-1185">Reference proteome</keyword>
<accession>A0ABU8GE52</accession>
<evidence type="ECO:0000256" key="8">
    <source>
        <dbReference type="SAM" id="SignalP"/>
    </source>
</evidence>
<feature type="compositionally biased region" description="Basic and acidic residues" evidence="7">
    <location>
        <begin position="55"/>
        <end position="66"/>
    </location>
</feature>
<dbReference type="Pfam" id="PF00194">
    <property type="entry name" value="Carb_anhydrase"/>
    <property type="match status" value="1"/>
</dbReference>
<evidence type="ECO:0000256" key="2">
    <source>
        <dbReference type="ARBA" id="ARBA00012925"/>
    </source>
</evidence>
<dbReference type="PANTHER" id="PTHR18952:SF265">
    <property type="entry name" value="CARBONIC ANHYDRASE"/>
    <property type="match status" value="1"/>
</dbReference>